<sequence>MLCMLDFLPLYYNSTIQWNRAEPTTYDEFLAYGELKQVWKLWTTALYTSLS</sequence>
<dbReference type="Proteomes" id="UP000217431">
    <property type="component" value="Chromosome I"/>
</dbReference>
<evidence type="ECO:0000313" key="1">
    <source>
        <dbReference type="EMBL" id="BAU17942.1"/>
    </source>
</evidence>
<evidence type="ECO:0000313" key="2">
    <source>
        <dbReference type="Proteomes" id="UP000217431"/>
    </source>
</evidence>
<dbReference type="EMBL" id="AP014597">
    <property type="protein sequence ID" value="BAU17942.1"/>
    <property type="molecule type" value="Genomic_DNA"/>
</dbReference>
<organism evidence="1 2">
    <name type="scientific">Prevotella intermedia</name>
    <dbReference type="NCBI Taxonomy" id="28131"/>
    <lineage>
        <taxon>Bacteria</taxon>
        <taxon>Pseudomonadati</taxon>
        <taxon>Bacteroidota</taxon>
        <taxon>Bacteroidia</taxon>
        <taxon>Bacteroidales</taxon>
        <taxon>Prevotellaceae</taxon>
        <taxon>Prevotella</taxon>
    </lineage>
</organism>
<gene>
    <name evidence="1" type="ORF">PIOMA14_I_1434</name>
</gene>
<dbReference type="AlphaFoldDB" id="A0A0S3UKF5"/>
<accession>A0A0S3UKF5</accession>
<protein>
    <submittedName>
        <fullName evidence="1">Uncharacterized protein</fullName>
    </submittedName>
</protein>
<reference evidence="1 2" key="1">
    <citation type="journal article" date="2016" name="DNA Res.">
        <title>The complete genome sequencing of Prevotella intermedia strain OMA14 and a subsequent fine-scale, intra-species genomic comparison reveal an unusual amplification of conjugative and mobile transposons and identify a novel Prevotella-lineage-specific repeat.</title>
        <authorList>
            <person name="Naito M."/>
            <person name="Ogura Y."/>
            <person name="Itoh T."/>
            <person name="Shoji M."/>
            <person name="Okamoto M."/>
            <person name="Hayashi T."/>
            <person name="Nakayama K."/>
        </authorList>
    </citation>
    <scope>NUCLEOTIDE SEQUENCE [LARGE SCALE GENOMIC DNA]</scope>
    <source>
        <strain evidence="1 2">OMA14</strain>
    </source>
</reference>
<proteinExistence type="predicted"/>
<name>A0A0S3UKF5_PREIN</name>